<dbReference type="RefSeq" id="WP_373654445.1">
    <property type="nucleotide sequence ID" value="NZ_JBGUAW010000002.1"/>
</dbReference>
<dbReference type="Gene3D" id="3.30.1370.30">
    <property type="match status" value="1"/>
</dbReference>
<keyword evidence="6" id="KW-0699">rRNA-binding</keyword>
<dbReference type="InterPro" id="IPR000630">
    <property type="entry name" value="Ribosomal_uS8"/>
</dbReference>
<evidence type="ECO:0000256" key="6">
    <source>
        <dbReference type="HAMAP-Rule" id="MF_01302"/>
    </source>
</evidence>
<name>A0ABV4TSQ8_9GAMM</name>
<keyword evidence="6" id="KW-0694">RNA-binding</keyword>
<dbReference type="SUPFAM" id="SSF56047">
    <property type="entry name" value="Ribosomal protein S8"/>
    <property type="match status" value="1"/>
</dbReference>
<comment type="caution">
    <text evidence="8">The sequence shown here is derived from an EMBL/GenBank/DDBJ whole genome shotgun (WGS) entry which is preliminary data.</text>
</comment>
<organism evidence="8 9">
    <name type="scientific">Thiohalorhabdus methylotrophus</name>
    <dbReference type="NCBI Taxonomy" id="3242694"/>
    <lineage>
        <taxon>Bacteria</taxon>
        <taxon>Pseudomonadati</taxon>
        <taxon>Pseudomonadota</taxon>
        <taxon>Gammaproteobacteria</taxon>
        <taxon>Thiohalorhabdales</taxon>
        <taxon>Thiohalorhabdaceae</taxon>
        <taxon>Thiohalorhabdus</taxon>
    </lineage>
</organism>
<dbReference type="PANTHER" id="PTHR11758">
    <property type="entry name" value="40S RIBOSOMAL PROTEIN S15A"/>
    <property type="match status" value="1"/>
</dbReference>
<comment type="subunit">
    <text evidence="5 6">Part of the 30S ribosomal subunit. Contacts proteins S5 and S12.</text>
</comment>
<dbReference type="EMBL" id="JBGUAW010000002">
    <property type="protein sequence ID" value="MFA9459654.1"/>
    <property type="molecule type" value="Genomic_DNA"/>
</dbReference>
<dbReference type="HAMAP" id="MF_01302_B">
    <property type="entry name" value="Ribosomal_uS8_B"/>
    <property type="match status" value="1"/>
</dbReference>
<dbReference type="PROSITE" id="PS00053">
    <property type="entry name" value="RIBOSOMAL_S8"/>
    <property type="match status" value="1"/>
</dbReference>
<dbReference type="Proteomes" id="UP001575181">
    <property type="component" value="Unassembled WGS sequence"/>
</dbReference>
<dbReference type="Pfam" id="PF00410">
    <property type="entry name" value="Ribosomal_S8"/>
    <property type="match status" value="1"/>
</dbReference>
<dbReference type="InterPro" id="IPR047863">
    <property type="entry name" value="Ribosomal_uS8_CS"/>
</dbReference>
<comment type="function">
    <text evidence="6">One of the primary rRNA binding proteins, it binds directly to 16S rRNA central domain where it helps coordinate assembly of the platform of the 30S subunit.</text>
</comment>
<evidence type="ECO:0000256" key="2">
    <source>
        <dbReference type="ARBA" id="ARBA00022980"/>
    </source>
</evidence>
<dbReference type="InterPro" id="IPR035987">
    <property type="entry name" value="Ribosomal_uS8_sf"/>
</dbReference>
<dbReference type="NCBIfam" id="NF001109">
    <property type="entry name" value="PRK00136.1"/>
    <property type="match status" value="1"/>
</dbReference>
<dbReference type="Gene3D" id="3.30.1490.10">
    <property type="match status" value="1"/>
</dbReference>
<keyword evidence="9" id="KW-1185">Reference proteome</keyword>
<keyword evidence="2 6" id="KW-0689">Ribosomal protein</keyword>
<comment type="similarity">
    <text evidence="1 6 7">Belongs to the universal ribosomal protein uS8 family.</text>
</comment>
<dbReference type="GO" id="GO:0005840">
    <property type="term" value="C:ribosome"/>
    <property type="evidence" value="ECO:0007669"/>
    <property type="project" value="UniProtKB-KW"/>
</dbReference>
<accession>A0ABV4TSQ8</accession>
<evidence type="ECO:0000256" key="1">
    <source>
        <dbReference type="ARBA" id="ARBA00006471"/>
    </source>
</evidence>
<protein>
    <recommendedName>
        <fullName evidence="4 6">Small ribosomal subunit protein uS8</fullName>
    </recommendedName>
</protein>
<evidence type="ECO:0000313" key="8">
    <source>
        <dbReference type="EMBL" id="MFA9459654.1"/>
    </source>
</evidence>
<keyword evidence="3 6" id="KW-0687">Ribonucleoprotein</keyword>
<reference evidence="8 9" key="1">
    <citation type="submission" date="2024-08" db="EMBL/GenBank/DDBJ databases">
        <title>Whole-genome sequencing of halo(alkali)philic microorganisms from hypersaline lakes.</title>
        <authorList>
            <person name="Sorokin D.Y."/>
            <person name="Merkel A.Y."/>
            <person name="Messina E."/>
            <person name="Yakimov M."/>
        </authorList>
    </citation>
    <scope>NUCLEOTIDE SEQUENCE [LARGE SCALE GENOMIC DNA]</scope>
    <source>
        <strain evidence="8 9">Cl-TMA</strain>
    </source>
</reference>
<evidence type="ECO:0000256" key="4">
    <source>
        <dbReference type="ARBA" id="ARBA00035258"/>
    </source>
</evidence>
<evidence type="ECO:0000256" key="3">
    <source>
        <dbReference type="ARBA" id="ARBA00023274"/>
    </source>
</evidence>
<evidence type="ECO:0000256" key="7">
    <source>
        <dbReference type="RuleBase" id="RU003660"/>
    </source>
</evidence>
<evidence type="ECO:0000256" key="5">
    <source>
        <dbReference type="ARBA" id="ARBA00046740"/>
    </source>
</evidence>
<gene>
    <name evidence="6 8" type="primary">rpsH</name>
    <name evidence="8" type="ORF">ACERLL_02295</name>
</gene>
<evidence type="ECO:0000313" key="9">
    <source>
        <dbReference type="Proteomes" id="UP001575181"/>
    </source>
</evidence>
<sequence length="132" mass="14577">MSMTDPIADMLTRIRNGQMAEKHSVSMPASKLKTAVARILQEEGFTNGYEEHDEGNGKRTLSVELKYFNGQPVITHLQRASRPGLRRYAGSDEIPKVLRGLGVVILTTSKGVMTDRQARAENIGGELLCTVY</sequence>
<proteinExistence type="inferred from homology"/>